<sequence>MEAEENSDLSEESLASLTAGDVLIRSTSFHMKQTPLPCRTSEGADGKPAACVQERIRISVKKLREVSPPCHPEDSTLTDDYYIPPALPANKPESQKPTAAVSRSTAAGAACMHSGRNLELLPSGEKEVSSQKALPTTGNGNKQKATDIFISQYETGQKEAVRAVFKQRIQNVPVSKEVKVQLLDNRHPNRKDTHGEVNSATTIAAATAAAIASTAPLLKVQSDLEAKVNSVSEMLSKLQETDKQLQRVTERQASLKAQQPERLPCHQRVCELEKHMTLFMQKQMRHLETLQQQQMNIQSHLINSALNPVGFQAVHVPPPKRAVAPAVNTGRPFSSPTSPHQRDLFPTNPWNVQASSRPLGNRAGRKQKSPLKTPTPRRYAPVPVSKDAKISHKVAKREQPMGEKENVLKAPYKEAQGGGKFLEQILNAQGSPFSQSGSPWKEPPANRKMAWELERERLGAPQAEPFPALKNPVQDFNLVERTTKRADDVLRDLGQLRREMQDILQEAKEWKSDMNGLMKQKDQILLRPPEAQTLPKPLILQTDGAPKSMLKDAERILRLVRKNKKVLEENLEAIVRAKDGDALNSFIDTLTANRDVLEEIRIRKTVDEWIKAISLEIQDEMARKAWEEDRLDDERRKRLGLKAKQTVRPTKTGREEKSESQCFRAAVDQKRRVSLSRSRGGSCTREPQDGCSKSPYLRINSPPPKLKPPRPKLIPKALSGTKIKSSRTQTAPCERAGATSPKKSRPRSAPCREPQYLFSPIREALDVAGPLEGHLIPMAVPLGQKQINSIFPEPAGIIIGKFHPVTVTASVPPAPAKQQPSVQKPNIAVIEMRSEKKDPPQLSVQVLPSVDIDSVSSDSPSGNQAPSGLFPTQAAMQSTPEDSWHHGEDSKLPGTDLGDFVDLTQELLSSSPFGSPACVFNHKAFKNIPGPSTCLAGDRTGDELEDVQGVGFNQKASLLTFQDGEIFEASKEKTHPAASLKGHAPSAVFAECLAALSSFLGESYEPRKL</sequence>
<keyword evidence="2" id="KW-1185">Reference proteome</keyword>
<name>A0ACB8G685_9SAUR</name>
<evidence type="ECO:0000313" key="1">
    <source>
        <dbReference type="EMBL" id="KAH8015039.1"/>
    </source>
</evidence>
<proteinExistence type="predicted"/>
<gene>
    <name evidence="1" type="ORF">K3G42_032951</name>
</gene>
<protein>
    <submittedName>
        <fullName evidence="1">Uncharacterized protein</fullName>
    </submittedName>
</protein>
<reference evidence="1" key="1">
    <citation type="submission" date="2021-08" db="EMBL/GenBank/DDBJ databases">
        <title>The first chromosome-level gecko genome reveals the dynamic sex chromosomes of Neotropical dwarf geckos (Sphaerodactylidae: Sphaerodactylus).</title>
        <authorList>
            <person name="Pinto B.J."/>
            <person name="Keating S.E."/>
            <person name="Gamble T."/>
        </authorList>
    </citation>
    <scope>NUCLEOTIDE SEQUENCE</scope>
    <source>
        <strain evidence="1">TG3544</strain>
    </source>
</reference>
<comment type="caution">
    <text evidence="1">The sequence shown here is derived from an EMBL/GenBank/DDBJ whole genome shotgun (WGS) entry which is preliminary data.</text>
</comment>
<dbReference type="EMBL" id="CM037615">
    <property type="protein sequence ID" value="KAH8015039.1"/>
    <property type="molecule type" value="Genomic_DNA"/>
</dbReference>
<evidence type="ECO:0000313" key="2">
    <source>
        <dbReference type="Proteomes" id="UP000827872"/>
    </source>
</evidence>
<organism evidence="1 2">
    <name type="scientific">Sphaerodactylus townsendi</name>
    <dbReference type="NCBI Taxonomy" id="933632"/>
    <lineage>
        <taxon>Eukaryota</taxon>
        <taxon>Metazoa</taxon>
        <taxon>Chordata</taxon>
        <taxon>Craniata</taxon>
        <taxon>Vertebrata</taxon>
        <taxon>Euteleostomi</taxon>
        <taxon>Lepidosauria</taxon>
        <taxon>Squamata</taxon>
        <taxon>Bifurcata</taxon>
        <taxon>Gekkota</taxon>
        <taxon>Sphaerodactylidae</taxon>
        <taxon>Sphaerodactylus</taxon>
    </lineage>
</organism>
<dbReference type="Proteomes" id="UP000827872">
    <property type="component" value="Linkage Group LG02"/>
</dbReference>
<accession>A0ACB8G685</accession>